<proteinExistence type="predicted"/>
<name>A0A2A2AQD6_9BURK</name>
<dbReference type="PANTHER" id="PTHR30535">
    <property type="entry name" value="VITAMIN B12-BINDING PROTEIN"/>
    <property type="match status" value="1"/>
</dbReference>
<comment type="caution">
    <text evidence="3">The sequence shown here is derived from an EMBL/GenBank/DDBJ whole genome shotgun (WGS) entry which is preliminary data.</text>
</comment>
<accession>A0A2A2AQD6</accession>
<organism evidence="3 4">
    <name type="scientific">Vandammella animalimorsus</name>
    <dbReference type="NCBI Taxonomy" id="2029117"/>
    <lineage>
        <taxon>Bacteria</taxon>
        <taxon>Pseudomonadati</taxon>
        <taxon>Pseudomonadota</taxon>
        <taxon>Betaproteobacteria</taxon>
        <taxon>Burkholderiales</taxon>
        <taxon>Comamonadaceae</taxon>
        <taxon>Vandammella</taxon>
    </lineage>
</organism>
<dbReference type="PROSITE" id="PS50983">
    <property type="entry name" value="FE_B12_PBP"/>
    <property type="match status" value="1"/>
</dbReference>
<evidence type="ECO:0000313" key="4">
    <source>
        <dbReference type="Proteomes" id="UP000218644"/>
    </source>
</evidence>
<dbReference type="EMBL" id="NSJD01000011">
    <property type="protein sequence ID" value="PAT39941.1"/>
    <property type="molecule type" value="Genomic_DNA"/>
</dbReference>
<evidence type="ECO:0000313" key="3">
    <source>
        <dbReference type="EMBL" id="PAT39941.1"/>
    </source>
</evidence>
<feature type="domain" description="Fe/B12 periplasmic-binding" evidence="2">
    <location>
        <begin position="118"/>
        <end position="392"/>
    </location>
</feature>
<dbReference type="Gene3D" id="1.20.58.2180">
    <property type="match status" value="1"/>
</dbReference>
<protein>
    <submittedName>
        <fullName evidence="3">Iron ABC transporter substrate-binding protein</fullName>
    </submittedName>
</protein>
<evidence type="ECO:0000259" key="2">
    <source>
        <dbReference type="PROSITE" id="PS50983"/>
    </source>
</evidence>
<feature type="region of interest" description="Disordered" evidence="1">
    <location>
        <begin position="71"/>
        <end position="93"/>
    </location>
</feature>
<dbReference type="AlphaFoldDB" id="A0A2A2AQD6"/>
<dbReference type="SUPFAM" id="SSF53807">
    <property type="entry name" value="Helical backbone' metal receptor"/>
    <property type="match status" value="1"/>
</dbReference>
<reference evidence="3 4" key="1">
    <citation type="submission" date="2017-08" db="EMBL/GenBank/DDBJ databases">
        <title>WGS of Clinical strains of the CDC Group NO-1 linked to zoonotic infections in humans.</title>
        <authorList>
            <person name="Bernier A.-M."/>
            <person name="Bernard K."/>
        </authorList>
    </citation>
    <scope>NUCLEOTIDE SEQUENCE [LARGE SCALE GENOMIC DNA]</scope>
    <source>
        <strain evidence="3 4">NML79-0751</strain>
    </source>
</reference>
<dbReference type="InterPro" id="IPR002491">
    <property type="entry name" value="ABC_transptr_periplasmic_BD"/>
</dbReference>
<dbReference type="Pfam" id="PF01497">
    <property type="entry name" value="Peripla_BP_2"/>
    <property type="match status" value="1"/>
</dbReference>
<evidence type="ECO:0000256" key="1">
    <source>
        <dbReference type="SAM" id="MobiDB-lite"/>
    </source>
</evidence>
<sequence>MAGLLRRPGRAVAARGAGAGAVVATAGAPGCSCPGPGLRAGGRVMLRRRALLQALACGAGAGLLAPWARPARGEGQPVAQPTAQSAQSAQSAQPILAESSPASLLQHFGPPMAAAPRRIVAAGPPAAVLVAALAPAQLLGWPMPLPDAARALLAPGLARLPTIGRLAGRGSTLGTEGLLALRPELIVDVGSTDDYYRSQAQRLAQQTGIPYVLVDGSLPHSAQQLREVGQLLGAAQRAAQLAQYAQQALAQAQQLRQRLQAQPPRFYLARGADGLETGWRGSINSQLLEYLGAHNVAAPPASQPGRPGRQGGGTSRVPLEQLLQWNPQLIVTQQPGLAEQLRQHPQWRSVQAVRQGLVLQIPHLPFGWVDGPPGINRLIGLRWLSLLLQHWDGATALEAAALRGRIEPQARAFYQLFYGCAAGVALPPGALP</sequence>
<dbReference type="GO" id="GO:0071281">
    <property type="term" value="P:cellular response to iron ion"/>
    <property type="evidence" value="ECO:0007669"/>
    <property type="project" value="TreeGrafter"/>
</dbReference>
<dbReference type="Proteomes" id="UP000218644">
    <property type="component" value="Unassembled WGS sequence"/>
</dbReference>
<dbReference type="PANTHER" id="PTHR30535:SF34">
    <property type="entry name" value="MOLYBDATE-BINDING PROTEIN MOLA"/>
    <property type="match status" value="1"/>
</dbReference>
<gene>
    <name evidence="3" type="ORF">CK623_07945</name>
</gene>
<dbReference type="Gene3D" id="3.40.50.1980">
    <property type="entry name" value="Nitrogenase molybdenum iron protein domain"/>
    <property type="match status" value="2"/>
</dbReference>
<dbReference type="InterPro" id="IPR050902">
    <property type="entry name" value="ABC_Transporter_SBP"/>
</dbReference>